<evidence type="ECO:0000313" key="2">
    <source>
        <dbReference type="EMBL" id="MBB6051413.1"/>
    </source>
</evidence>
<dbReference type="InterPro" id="IPR050312">
    <property type="entry name" value="IolE/XylAMocC-like"/>
</dbReference>
<dbReference type="Gene3D" id="3.20.20.150">
    <property type="entry name" value="Divalent-metal-dependent TIM barrel enzymes"/>
    <property type="match status" value="1"/>
</dbReference>
<dbReference type="EMBL" id="JACHGW010000003">
    <property type="protein sequence ID" value="MBB6051413.1"/>
    <property type="molecule type" value="Genomic_DNA"/>
</dbReference>
<keyword evidence="3" id="KW-1185">Reference proteome</keyword>
<dbReference type="GO" id="GO:0016853">
    <property type="term" value="F:isomerase activity"/>
    <property type="evidence" value="ECO:0007669"/>
    <property type="project" value="UniProtKB-KW"/>
</dbReference>
<dbReference type="AlphaFoldDB" id="A0A7W9SSF6"/>
<evidence type="ECO:0000313" key="3">
    <source>
        <dbReference type="Proteomes" id="UP000520814"/>
    </source>
</evidence>
<dbReference type="PANTHER" id="PTHR12110:SF21">
    <property type="entry name" value="XYLOSE ISOMERASE-LIKE TIM BARREL DOMAIN-CONTAINING PROTEIN"/>
    <property type="match status" value="1"/>
</dbReference>
<comment type="caution">
    <text evidence="2">The sequence shown here is derived from an EMBL/GenBank/DDBJ whole genome shotgun (WGS) entry which is preliminary data.</text>
</comment>
<proteinExistence type="predicted"/>
<dbReference type="InterPro" id="IPR036237">
    <property type="entry name" value="Xyl_isomerase-like_sf"/>
</dbReference>
<gene>
    <name evidence="2" type="ORF">HNQ39_003223</name>
</gene>
<feature type="domain" description="Xylose isomerase-like TIM barrel" evidence="1">
    <location>
        <begin position="14"/>
        <end position="227"/>
    </location>
</feature>
<accession>A0A7W9SSF6</accession>
<organism evidence="2 3">
    <name type="scientific">Armatimonas rosea</name>
    <dbReference type="NCBI Taxonomy" id="685828"/>
    <lineage>
        <taxon>Bacteria</taxon>
        <taxon>Bacillati</taxon>
        <taxon>Armatimonadota</taxon>
        <taxon>Armatimonadia</taxon>
        <taxon>Armatimonadales</taxon>
        <taxon>Armatimonadaceae</taxon>
        <taxon>Armatimonas</taxon>
    </lineage>
</organism>
<reference evidence="2 3" key="1">
    <citation type="submission" date="2020-08" db="EMBL/GenBank/DDBJ databases">
        <title>Genomic Encyclopedia of Type Strains, Phase IV (KMG-IV): sequencing the most valuable type-strain genomes for metagenomic binning, comparative biology and taxonomic classification.</title>
        <authorList>
            <person name="Goeker M."/>
        </authorList>
    </citation>
    <scope>NUCLEOTIDE SEQUENCE [LARGE SCALE GENOMIC DNA]</scope>
    <source>
        <strain evidence="2 3">DSM 23562</strain>
    </source>
</reference>
<protein>
    <submittedName>
        <fullName evidence="2">Sugar phosphate isomerase/epimerase</fullName>
    </submittedName>
</protein>
<dbReference type="PANTHER" id="PTHR12110">
    <property type="entry name" value="HYDROXYPYRUVATE ISOMERASE"/>
    <property type="match status" value="1"/>
</dbReference>
<dbReference type="Proteomes" id="UP000520814">
    <property type="component" value="Unassembled WGS sequence"/>
</dbReference>
<dbReference type="InterPro" id="IPR013022">
    <property type="entry name" value="Xyl_isomerase-like_TIM-brl"/>
</dbReference>
<dbReference type="RefSeq" id="WP_184198324.1">
    <property type="nucleotide sequence ID" value="NZ_JACHGW010000003.1"/>
</dbReference>
<evidence type="ECO:0000259" key="1">
    <source>
        <dbReference type="Pfam" id="PF01261"/>
    </source>
</evidence>
<sequence>MTLGFLTDGRVEDVAFAAAEGFGCLELALFGDTPLFDDCRAFKAALAEHQITLSAVSLFGQNYFDEATGAERLVRLERVIALTALLGAPVVVFGSGSGAVTPTAAVRKLLPLIHDAQQLGLTAAFYNCHWENIIDRPAAWDEALPLASGVGVKFDPSHPIQLHRDWKAELYHASAQLKHVHAKDVLEVGGKFVADPNPGLGSIRWEEFFGLLYHAGYDGAVCIEPHSALYTGPRRYDFLKFSRDYLARFII</sequence>
<keyword evidence="2" id="KW-0413">Isomerase</keyword>
<dbReference type="Pfam" id="PF01261">
    <property type="entry name" value="AP_endonuc_2"/>
    <property type="match status" value="1"/>
</dbReference>
<dbReference type="SUPFAM" id="SSF51658">
    <property type="entry name" value="Xylose isomerase-like"/>
    <property type="match status" value="1"/>
</dbReference>
<name>A0A7W9SSF6_ARMRO</name>